<keyword evidence="2" id="KW-1185">Reference proteome</keyword>
<sequence length="574" mass="63317">MTQATTRDDPLRAKSYQFWRREFLPLLQRDCLGDGDAAGAEDVASAACEQRQASVYATASAIEAIKWSCPGGIATLLDTGAFSVQCLDDMADIDAASPRQALPPPTAHVLVDGQLASYEQQLKALWCRMDAPPRHIHLWIGLPEAMQHPPASSVDGDAAETGAERDAMAMEHEEQPSSSRYGLGRWRALMTGWCKSITVEVHYAPVLMWACIGKHFYVAPSCTHVFPALDVEIEDEMAPVSNHFTETQREGLRSLGALLSVVLAELHYKGEFFVIGESAKYVARQCHRLGAYAANKTSAESGGLDDVLHREAEAAVIIVDRDGMNQTLDLVGPSWHQDNLMDQIYRVLQPPAKMCSIAHGLNEECFDLIDSLIMTGQKDGLSLFRKSLSDIIMFEDPQAKIPRSMGRVTPALLNKLLSVFQDRREQKLRHADLVELTAAVIQTLQESPKMMWDELASLEKTLSLSIGDAQQVADHLQGAVPKVNEMGVNATRMQKSYSLVDAMLLALSVYSMSGNTWQLPEDMELVLVDRWFAALLAGQRAQIAHYGLHSTEDQLLQMIGVVISNDLHPYGHPS</sequence>
<gene>
    <name evidence="1" type="ORF">SYNPS1DRAFT_27604</name>
</gene>
<reference evidence="2" key="1">
    <citation type="journal article" date="2018" name="Nat. Microbiol.">
        <title>Leveraging single-cell genomics to expand the fungal tree of life.</title>
        <authorList>
            <person name="Ahrendt S.R."/>
            <person name="Quandt C.A."/>
            <person name="Ciobanu D."/>
            <person name="Clum A."/>
            <person name="Salamov A."/>
            <person name="Andreopoulos B."/>
            <person name="Cheng J.F."/>
            <person name="Woyke T."/>
            <person name="Pelin A."/>
            <person name="Henrissat B."/>
            <person name="Reynolds N.K."/>
            <person name="Benny G.L."/>
            <person name="Smith M.E."/>
            <person name="James T.Y."/>
            <person name="Grigoriev I.V."/>
        </authorList>
    </citation>
    <scope>NUCLEOTIDE SEQUENCE [LARGE SCALE GENOMIC DNA]</scope>
    <source>
        <strain evidence="2">Benny S71-1</strain>
    </source>
</reference>
<accession>A0A4P9Z3V8</accession>
<proteinExistence type="predicted"/>
<dbReference type="EMBL" id="KZ989350">
    <property type="protein sequence ID" value="RKP26722.1"/>
    <property type="molecule type" value="Genomic_DNA"/>
</dbReference>
<dbReference type="Proteomes" id="UP000278143">
    <property type="component" value="Unassembled WGS sequence"/>
</dbReference>
<evidence type="ECO:0000313" key="2">
    <source>
        <dbReference type="Proteomes" id="UP000278143"/>
    </source>
</evidence>
<name>A0A4P9Z3V8_9FUNG</name>
<dbReference type="OrthoDB" id="2228at2759"/>
<dbReference type="AlphaFoldDB" id="A0A4P9Z3V8"/>
<organism evidence="1 2">
    <name type="scientific">Syncephalis pseudoplumigaleata</name>
    <dbReference type="NCBI Taxonomy" id="1712513"/>
    <lineage>
        <taxon>Eukaryota</taxon>
        <taxon>Fungi</taxon>
        <taxon>Fungi incertae sedis</taxon>
        <taxon>Zoopagomycota</taxon>
        <taxon>Zoopagomycotina</taxon>
        <taxon>Zoopagomycetes</taxon>
        <taxon>Zoopagales</taxon>
        <taxon>Piptocephalidaceae</taxon>
        <taxon>Syncephalis</taxon>
    </lineage>
</organism>
<evidence type="ECO:0000313" key="1">
    <source>
        <dbReference type="EMBL" id="RKP26722.1"/>
    </source>
</evidence>
<protein>
    <submittedName>
        <fullName evidence="1">Uncharacterized protein</fullName>
    </submittedName>
</protein>